<feature type="transmembrane region" description="Helical" evidence="8">
    <location>
        <begin position="18"/>
        <end position="39"/>
    </location>
</feature>
<dbReference type="NCBIfam" id="NF028537">
    <property type="entry name" value="P_eth_NH2_trans"/>
    <property type="match status" value="1"/>
</dbReference>
<protein>
    <submittedName>
        <fullName evidence="11">Lipid A ethanolaminephosphotransferase</fullName>
    </submittedName>
</protein>
<gene>
    <name evidence="11" type="ORF">SAMN05216361_3200</name>
</gene>
<evidence type="ECO:0000313" key="12">
    <source>
        <dbReference type="Proteomes" id="UP000184520"/>
    </source>
</evidence>
<feature type="transmembrane region" description="Helical" evidence="8">
    <location>
        <begin position="51"/>
        <end position="73"/>
    </location>
</feature>
<dbReference type="SUPFAM" id="SSF53649">
    <property type="entry name" value="Alkaline phosphatase-like"/>
    <property type="match status" value="1"/>
</dbReference>
<keyword evidence="7 8" id="KW-0472">Membrane</keyword>
<dbReference type="PANTHER" id="PTHR30443:SF0">
    <property type="entry name" value="PHOSPHOETHANOLAMINE TRANSFERASE EPTA"/>
    <property type="match status" value="1"/>
</dbReference>
<evidence type="ECO:0000256" key="1">
    <source>
        <dbReference type="ARBA" id="ARBA00004429"/>
    </source>
</evidence>
<organism evidence="11 12">
    <name type="scientific">Marisediminitalea aggregata</name>
    <dbReference type="NCBI Taxonomy" id="634436"/>
    <lineage>
        <taxon>Bacteria</taxon>
        <taxon>Pseudomonadati</taxon>
        <taxon>Pseudomonadota</taxon>
        <taxon>Gammaproteobacteria</taxon>
        <taxon>Alteromonadales</taxon>
        <taxon>Alteromonadaceae</taxon>
        <taxon>Marisediminitalea</taxon>
    </lineage>
</organism>
<dbReference type="OrthoDB" id="9786870at2"/>
<dbReference type="RefSeq" id="WP_073324171.1">
    <property type="nucleotide sequence ID" value="NZ_FQWD01000005.1"/>
</dbReference>
<dbReference type="GO" id="GO:0016776">
    <property type="term" value="F:phosphotransferase activity, phosphate group as acceptor"/>
    <property type="evidence" value="ECO:0007669"/>
    <property type="project" value="TreeGrafter"/>
</dbReference>
<sequence>MNKTFDFIKTYTLSTNQLIVITCVYIVFVLNAPFLFKAFSAILSLSEYNPFFLLSVPIFILSLAIFIQCFFAWRWITKPILILLVIMSSLVFYSTVNYGVIFDYGMIQNTVETDSAEAFSYINLTALLFLATFGIIPAILIAKVKLTYSTFWGELITRIKLMIASLAFTLLIAIFFYSSYASIGRNNRDLIGYLIPYALIDSTIKFANNNYIHPPLKFRMLDISPTVYDESDTKNITVVVLGETARSQNFSLNGYEVPTNYLTSKLGVVSFKNVTSCGTSTAVSVPCMFSRLDKENYEKRVAIAQQNAIDLIHLAGADVFWISNNSGGCKGVCSRVASHQISTDSNNPLCDGDYCFDEVLFDALRERLYSLSSDNTLIVLHMIGSHGPTYYRRYPKDKRIFTPDCQRSDIQNCSSVELLNTYNNTIAYTDFVLSKIITELASYSDKTKSRASMIYISDHGESLGEGGVYLHGLPYAFAPSEQTQVPFVYWADQEHQQAKLDCLNNISTEPMSHDNLFDILLSEMKVDSVTYSNSNNPFSKCNIENSTPNSVTIVQGEI</sequence>
<keyword evidence="4 11" id="KW-0808">Transferase</keyword>
<evidence type="ECO:0000256" key="6">
    <source>
        <dbReference type="ARBA" id="ARBA00022989"/>
    </source>
</evidence>
<dbReference type="PANTHER" id="PTHR30443">
    <property type="entry name" value="INNER MEMBRANE PROTEIN"/>
    <property type="match status" value="1"/>
</dbReference>
<dbReference type="InterPro" id="IPR012549">
    <property type="entry name" value="EptA-like_N"/>
</dbReference>
<reference evidence="12" key="1">
    <citation type="submission" date="2016-11" db="EMBL/GenBank/DDBJ databases">
        <authorList>
            <person name="Varghese N."/>
            <person name="Submissions S."/>
        </authorList>
    </citation>
    <scope>NUCLEOTIDE SEQUENCE [LARGE SCALE GENOMIC DNA]</scope>
    <source>
        <strain evidence="12">CGMCC 1.8995</strain>
    </source>
</reference>
<keyword evidence="5 8" id="KW-0812">Transmembrane</keyword>
<evidence type="ECO:0000256" key="7">
    <source>
        <dbReference type="ARBA" id="ARBA00023136"/>
    </source>
</evidence>
<proteinExistence type="predicted"/>
<evidence type="ECO:0000259" key="10">
    <source>
        <dbReference type="Pfam" id="PF08019"/>
    </source>
</evidence>
<dbReference type="InterPro" id="IPR058130">
    <property type="entry name" value="PEA_transf_C"/>
</dbReference>
<evidence type="ECO:0000256" key="2">
    <source>
        <dbReference type="ARBA" id="ARBA00022475"/>
    </source>
</evidence>
<feature type="domain" description="Sulfatase N-terminal" evidence="9">
    <location>
        <begin position="237"/>
        <end position="522"/>
    </location>
</feature>
<evidence type="ECO:0000256" key="3">
    <source>
        <dbReference type="ARBA" id="ARBA00022519"/>
    </source>
</evidence>
<keyword evidence="3" id="KW-0997">Cell inner membrane</keyword>
<dbReference type="GO" id="GO:0005886">
    <property type="term" value="C:plasma membrane"/>
    <property type="evidence" value="ECO:0007669"/>
    <property type="project" value="UniProtKB-SubCell"/>
</dbReference>
<keyword evidence="6 8" id="KW-1133">Transmembrane helix</keyword>
<dbReference type="GO" id="GO:0009244">
    <property type="term" value="P:lipopolysaccharide core region biosynthetic process"/>
    <property type="evidence" value="ECO:0007669"/>
    <property type="project" value="TreeGrafter"/>
</dbReference>
<feature type="domain" description="Phosphoethanolamine transferase N-terminal" evidence="10">
    <location>
        <begin position="61"/>
        <end position="210"/>
    </location>
</feature>
<feature type="transmembrane region" description="Helical" evidence="8">
    <location>
        <begin position="161"/>
        <end position="180"/>
    </location>
</feature>
<dbReference type="EMBL" id="FQWD01000005">
    <property type="protein sequence ID" value="SHG87897.1"/>
    <property type="molecule type" value="Genomic_DNA"/>
</dbReference>
<name>A0A1M5NEL0_9ALTE</name>
<dbReference type="AlphaFoldDB" id="A0A1M5NEL0"/>
<dbReference type="Gene3D" id="3.40.720.10">
    <property type="entry name" value="Alkaline Phosphatase, subunit A"/>
    <property type="match status" value="1"/>
</dbReference>
<dbReference type="Pfam" id="PF08019">
    <property type="entry name" value="EptA_B_N"/>
    <property type="match status" value="1"/>
</dbReference>
<evidence type="ECO:0000256" key="5">
    <source>
        <dbReference type="ARBA" id="ARBA00022692"/>
    </source>
</evidence>
<dbReference type="STRING" id="634436.SAMN05216361_3200"/>
<keyword evidence="12" id="KW-1185">Reference proteome</keyword>
<dbReference type="InterPro" id="IPR017850">
    <property type="entry name" value="Alkaline_phosphatase_core_sf"/>
</dbReference>
<evidence type="ECO:0000313" key="11">
    <source>
        <dbReference type="EMBL" id="SHG87897.1"/>
    </source>
</evidence>
<dbReference type="CDD" id="cd16017">
    <property type="entry name" value="LptA"/>
    <property type="match status" value="1"/>
</dbReference>
<dbReference type="InterPro" id="IPR000917">
    <property type="entry name" value="Sulfatase_N"/>
</dbReference>
<evidence type="ECO:0000256" key="8">
    <source>
        <dbReference type="SAM" id="Phobius"/>
    </source>
</evidence>
<accession>A0A1M5NEL0</accession>
<dbReference type="Proteomes" id="UP000184520">
    <property type="component" value="Unassembled WGS sequence"/>
</dbReference>
<feature type="transmembrane region" description="Helical" evidence="8">
    <location>
        <begin position="121"/>
        <end position="141"/>
    </location>
</feature>
<dbReference type="Pfam" id="PF00884">
    <property type="entry name" value="Sulfatase"/>
    <property type="match status" value="1"/>
</dbReference>
<feature type="transmembrane region" description="Helical" evidence="8">
    <location>
        <begin position="80"/>
        <end position="101"/>
    </location>
</feature>
<evidence type="ECO:0000259" key="9">
    <source>
        <dbReference type="Pfam" id="PF00884"/>
    </source>
</evidence>
<evidence type="ECO:0000256" key="4">
    <source>
        <dbReference type="ARBA" id="ARBA00022679"/>
    </source>
</evidence>
<keyword evidence="2" id="KW-1003">Cell membrane</keyword>
<dbReference type="InterPro" id="IPR040423">
    <property type="entry name" value="PEA_transferase"/>
</dbReference>
<comment type="subcellular location">
    <subcellularLocation>
        <location evidence="1">Cell inner membrane</location>
        <topology evidence="1">Multi-pass membrane protein</topology>
    </subcellularLocation>
</comment>